<dbReference type="AlphaFoldDB" id="A0A172TFD6"/>
<accession>A0A172TFD6</accession>
<evidence type="ECO:0000256" key="4">
    <source>
        <dbReference type="ARBA" id="ARBA00022475"/>
    </source>
</evidence>
<keyword evidence="5" id="KW-0597">Phosphoprotein</keyword>
<dbReference type="PATRIC" id="fig|1178515.4.peg.1030"/>
<dbReference type="Pfam" id="PF06580">
    <property type="entry name" value="His_kinase"/>
    <property type="match status" value="1"/>
</dbReference>
<keyword evidence="9" id="KW-0067">ATP-binding</keyword>
<keyword evidence="8 15" id="KW-0418">Kinase</keyword>
<keyword evidence="10" id="KW-0902">Two-component regulatory system</keyword>
<dbReference type="SUPFAM" id="SSF55874">
    <property type="entry name" value="ATPase domain of HSP90 chaperone/DNA topoisomerase II/histidine kinase"/>
    <property type="match status" value="1"/>
</dbReference>
<dbReference type="InterPro" id="IPR003594">
    <property type="entry name" value="HATPase_dom"/>
</dbReference>
<dbReference type="Proteomes" id="UP000076927">
    <property type="component" value="Chromosome"/>
</dbReference>
<dbReference type="PROSITE" id="PS50885">
    <property type="entry name" value="HAMP"/>
    <property type="match status" value="1"/>
</dbReference>
<evidence type="ECO:0000256" key="10">
    <source>
        <dbReference type="ARBA" id="ARBA00023012"/>
    </source>
</evidence>
<comment type="catalytic activity">
    <reaction evidence="1">
        <text>ATP + protein L-histidine = ADP + protein N-phospho-L-histidine.</text>
        <dbReference type="EC" id="2.7.13.3"/>
    </reaction>
</comment>
<dbReference type="PANTHER" id="PTHR34220">
    <property type="entry name" value="SENSOR HISTIDINE KINASE YPDA"/>
    <property type="match status" value="1"/>
</dbReference>
<feature type="transmembrane region" description="Helical" evidence="12">
    <location>
        <begin position="297"/>
        <end position="317"/>
    </location>
</feature>
<keyword evidence="11 12" id="KW-0472">Membrane</keyword>
<keyword evidence="12" id="KW-0812">Transmembrane</keyword>
<dbReference type="KEGG" id="pswu:SY83_05085"/>
<keyword evidence="7" id="KW-0547">Nucleotide-binding</keyword>
<feature type="domain" description="HAMP" evidence="14">
    <location>
        <begin position="319"/>
        <end position="371"/>
    </location>
</feature>
<gene>
    <name evidence="15" type="ORF">SY83_05085</name>
</gene>
<reference evidence="15 16" key="1">
    <citation type="submission" date="2015-01" db="EMBL/GenBank/DDBJ databases">
        <title>Paenibacillus swuensis/DY6/whole genome sequencing.</title>
        <authorList>
            <person name="Kim M.K."/>
            <person name="Srinivasan S."/>
            <person name="Lee J.-J."/>
        </authorList>
    </citation>
    <scope>NUCLEOTIDE SEQUENCE [LARGE SCALE GENOMIC DNA]</scope>
    <source>
        <strain evidence="15 16">DY6</strain>
    </source>
</reference>
<proteinExistence type="predicted"/>
<keyword evidence="12" id="KW-1133">Transmembrane helix</keyword>
<evidence type="ECO:0000256" key="7">
    <source>
        <dbReference type="ARBA" id="ARBA00022741"/>
    </source>
</evidence>
<comment type="subcellular location">
    <subcellularLocation>
        <location evidence="2">Cell membrane</location>
        <topology evidence="2">Multi-pass membrane protein</topology>
    </subcellularLocation>
</comment>
<sequence length="585" mass="67652">MRRAGARNYLPFSYRLMLSYSVFIIVLILLGGYALNAVFVGSIQDRTREINTGTIQQMRDNITYKVDDLVRISNMIYLDDTLSKHLRHYEEGWASYEVTTKYLLPKLNTTIEAANDSIWLSVYLHNAALPEIYLDHNHTDPLRAGRSVFDLYNIRRIQDKSWYKRFPKEKYGETMEWKQIEDDARYGRISLLRRIVDTNSPIRLEERGFIRISTSLTTLLESVDYDKIGEGTALFITDAKGTIMSSSGQTKWLAGDRLPGGTEDVLEIREEIPRLDWYLVAWVPKNLTERATDKVRFWTFAVCFASILLFSFAGYLVSRLFAKKVNKIVTVLDLFQQGDFQKRIHFKGRDEFTEISESLNEMGQNIGDLIREVYITKIQKKEAELESLQAQINPHFLYNTLSSISRLAQFGQLDKQQQMVLDLAKFYRLSLNEGRTVIPIRSELEQVEAYINIQRTKYGDSVAVRYDIEPELDQYNTIKLILQPFVENVFEHARFEDRVHIRIVGELAGADVVFKIIDDGIGIHPSVVRRILHPIESVDVGYGIRNVHQRIRLHYGEDYGVAIYSRPGIGTTVRIQFPRSSGNKE</sequence>
<evidence type="ECO:0000313" key="16">
    <source>
        <dbReference type="Proteomes" id="UP000076927"/>
    </source>
</evidence>
<dbReference type="Gene3D" id="3.30.565.10">
    <property type="entry name" value="Histidine kinase-like ATPase, C-terminal domain"/>
    <property type="match status" value="1"/>
</dbReference>
<evidence type="ECO:0000256" key="11">
    <source>
        <dbReference type="ARBA" id="ARBA00023136"/>
    </source>
</evidence>
<evidence type="ECO:0000256" key="9">
    <source>
        <dbReference type="ARBA" id="ARBA00022840"/>
    </source>
</evidence>
<evidence type="ECO:0000256" key="12">
    <source>
        <dbReference type="SAM" id="Phobius"/>
    </source>
</evidence>
<dbReference type="CDD" id="cd06225">
    <property type="entry name" value="HAMP"/>
    <property type="match status" value="1"/>
</dbReference>
<evidence type="ECO:0000256" key="3">
    <source>
        <dbReference type="ARBA" id="ARBA00012438"/>
    </source>
</evidence>
<dbReference type="Gene3D" id="6.10.340.10">
    <property type="match status" value="1"/>
</dbReference>
<dbReference type="SMART" id="SM00387">
    <property type="entry name" value="HATPase_c"/>
    <property type="match status" value="1"/>
</dbReference>
<feature type="transmembrane region" description="Helical" evidence="12">
    <location>
        <begin position="12"/>
        <end position="35"/>
    </location>
</feature>
<evidence type="ECO:0000259" key="13">
    <source>
        <dbReference type="PROSITE" id="PS50109"/>
    </source>
</evidence>
<dbReference type="InterPro" id="IPR036890">
    <property type="entry name" value="HATPase_C_sf"/>
</dbReference>
<dbReference type="RefSeq" id="WP_068604848.1">
    <property type="nucleotide sequence ID" value="NZ_CP011388.1"/>
</dbReference>
<evidence type="ECO:0000256" key="2">
    <source>
        <dbReference type="ARBA" id="ARBA00004651"/>
    </source>
</evidence>
<dbReference type="GO" id="GO:0000155">
    <property type="term" value="F:phosphorelay sensor kinase activity"/>
    <property type="evidence" value="ECO:0007669"/>
    <property type="project" value="InterPro"/>
</dbReference>
<dbReference type="OrthoDB" id="9809348at2"/>
<dbReference type="EMBL" id="CP011388">
    <property type="protein sequence ID" value="ANE45775.1"/>
    <property type="molecule type" value="Genomic_DNA"/>
</dbReference>
<evidence type="ECO:0000256" key="6">
    <source>
        <dbReference type="ARBA" id="ARBA00022679"/>
    </source>
</evidence>
<evidence type="ECO:0000256" key="5">
    <source>
        <dbReference type="ARBA" id="ARBA00022553"/>
    </source>
</evidence>
<dbReference type="SMART" id="SM00304">
    <property type="entry name" value="HAMP"/>
    <property type="match status" value="1"/>
</dbReference>
<feature type="domain" description="Histidine kinase" evidence="13">
    <location>
        <begin position="478"/>
        <end position="581"/>
    </location>
</feature>
<dbReference type="InterPro" id="IPR010559">
    <property type="entry name" value="Sig_transdc_His_kin_internal"/>
</dbReference>
<dbReference type="GO" id="GO:0005524">
    <property type="term" value="F:ATP binding"/>
    <property type="evidence" value="ECO:0007669"/>
    <property type="project" value="UniProtKB-KW"/>
</dbReference>
<dbReference type="STRING" id="1178515.SY83_05085"/>
<name>A0A172TFD6_9BACL</name>
<dbReference type="Pfam" id="PF00672">
    <property type="entry name" value="HAMP"/>
    <property type="match status" value="1"/>
</dbReference>
<protein>
    <recommendedName>
        <fullName evidence="3">histidine kinase</fullName>
        <ecNumber evidence="3">2.7.13.3</ecNumber>
    </recommendedName>
</protein>
<keyword evidence="4" id="KW-1003">Cell membrane</keyword>
<dbReference type="Pfam" id="PF02518">
    <property type="entry name" value="HATPase_c"/>
    <property type="match status" value="1"/>
</dbReference>
<dbReference type="PANTHER" id="PTHR34220:SF7">
    <property type="entry name" value="SENSOR HISTIDINE KINASE YPDA"/>
    <property type="match status" value="1"/>
</dbReference>
<evidence type="ECO:0000256" key="8">
    <source>
        <dbReference type="ARBA" id="ARBA00022777"/>
    </source>
</evidence>
<dbReference type="EC" id="2.7.13.3" evidence="3"/>
<dbReference type="GO" id="GO:0005886">
    <property type="term" value="C:plasma membrane"/>
    <property type="evidence" value="ECO:0007669"/>
    <property type="project" value="UniProtKB-SubCell"/>
</dbReference>
<dbReference type="InterPro" id="IPR050640">
    <property type="entry name" value="Bact_2-comp_sensor_kinase"/>
</dbReference>
<evidence type="ECO:0000313" key="15">
    <source>
        <dbReference type="EMBL" id="ANE45775.1"/>
    </source>
</evidence>
<evidence type="ECO:0000256" key="1">
    <source>
        <dbReference type="ARBA" id="ARBA00000085"/>
    </source>
</evidence>
<keyword evidence="6" id="KW-0808">Transferase</keyword>
<evidence type="ECO:0000259" key="14">
    <source>
        <dbReference type="PROSITE" id="PS50885"/>
    </source>
</evidence>
<dbReference type="InterPro" id="IPR003660">
    <property type="entry name" value="HAMP_dom"/>
</dbReference>
<dbReference type="InterPro" id="IPR005467">
    <property type="entry name" value="His_kinase_dom"/>
</dbReference>
<organism evidence="15 16">
    <name type="scientific">Paenibacillus swuensis</name>
    <dbReference type="NCBI Taxonomy" id="1178515"/>
    <lineage>
        <taxon>Bacteria</taxon>
        <taxon>Bacillati</taxon>
        <taxon>Bacillota</taxon>
        <taxon>Bacilli</taxon>
        <taxon>Bacillales</taxon>
        <taxon>Paenibacillaceae</taxon>
        <taxon>Paenibacillus</taxon>
    </lineage>
</organism>
<dbReference type="PROSITE" id="PS50109">
    <property type="entry name" value="HIS_KIN"/>
    <property type="match status" value="1"/>
</dbReference>
<keyword evidence="16" id="KW-1185">Reference proteome</keyword>